<dbReference type="SUPFAM" id="SSF57716">
    <property type="entry name" value="Glucocorticoid receptor-like (DNA-binding domain)"/>
    <property type="match status" value="1"/>
</dbReference>
<accession>A0A8C4QPT3</accession>
<dbReference type="GO" id="GO:0008270">
    <property type="term" value="F:zinc ion binding"/>
    <property type="evidence" value="ECO:0007669"/>
    <property type="project" value="UniProtKB-KW"/>
</dbReference>
<evidence type="ECO:0000313" key="8">
    <source>
        <dbReference type="Proteomes" id="UP000694388"/>
    </source>
</evidence>
<reference evidence="7" key="2">
    <citation type="submission" date="2025-09" db="UniProtKB">
        <authorList>
            <consortium name="Ensembl"/>
        </authorList>
    </citation>
    <scope>IDENTIFICATION</scope>
</reference>
<dbReference type="OMA" id="RTIERWK"/>
<dbReference type="SMART" id="SM00692">
    <property type="entry name" value="DM3"/>
    <property type="match status" value="1"/>
</dbReference>
<dbReference type="SMART" id="SM00980">
    <property type="entry name" value="THAP"/>
    <property type="match status" value="1"/>
</dbReference>
<organism evidence="7 8">
    <name type="scientific">Eptatretus burgeri</name>
    <name type="common">Inshore hagfish</name>
    <dbReference type="NCBI Taxonomy" id="7764"/>
    <lineage>
        <taxon>Eukaryota</taxon>
        <taxon>Metazoa</taxon>
        <taxon>Chordata</taxon>
        <taxon>Craniata</taxon>
        <taxon>Vertebrata</taxon>
        <taxon>Cyclostomata</taxon>
        <taxon>Myxini</taxon>
        <taxon>Myxiniformes</taxon>
        <taxon>Myxinidae</taxon>
        <taxon>Eptatretinae</taxon>
        <taxon>Eptatretus</taxon>
    </lineage>
</organism>
<evidence type="ECO:0000259" key="6">
    <source>
        <dbReference type="PROSITE" id="PS50950"/>
    </source>
</evidence>
<keyword evidence="3" id="KW-0862">Zinc</keyword>
<dbReference type="AlphaFoldDB" id="A0A8C4QPT3"/>
<dbReference type="Ensembl" id="ENSEBUT00000018167.1">
    <property type="protein sequence ID" value="ENSEBUP00000017591.1"/>
    <property type="gene ID" value="ENSEBUG00000010998.1"/>
</dbReference>
<proteinExistence type="predicted"/>
<protein>
    <recommendedName>
        <fullName evidence="6">THAP-type domain-containing protein</fullName>
    </recommendedName>
</protein>
<keyword evidence="1" id="KW-0479">Metal-binding</keyword>
<dbReference type="PANTHER" id="PTHR47696:SF2">
    <property type="entry name" value="PROVISIONAL ORTHOLOG OF THAP DOMAIN CONTAINING 1"/>
    <property type="match status" value="1"/>
</dbReference>
<evidence type="ECO:0000313" key="7">
    <source>
        <dbReference type="Ensembl" id="ENSEBUP00000017591.1"/>
    </source>
</evidence>
<name>A0A8C4QPT3_EPTBU</name>
<keyword evidence="4 5" id="KW-0238">DNA-binding</keyword>
<evidence type="ECO:0000256" key="5">
    <source>
        <dbReference type="PROSITE-ProRule" id="PRU00309"/>
    </source>
</evidence>
<dbReference type="PROSITE" id="PS50950">
    <property type="entry name" value="ZF_THAP"/>
    <property type="match status" value="1"/>
</dbReference>
<dbReference type="PANTHER" id="PTHR47696">
    <property type="entry name" value="THAP DOMAIN-CONTAINING PROTEIN 2"/>
    <property type="match status" value="1"/>
</dbReference>
<dbReference type="GeneTree" id="ENSGT00990000206375"/>
<keyword evidence="2 5" id="KW-0863">Zinc-finger</keyword>
<dbReference type="Pfam" id="PF05485">
    <property type="entry name" value="THAP"/>
    <property type="match status" value="1"/>
</dbReference>
<dbReference type="InterPro" id="IPR026521">
    <property type="entry name" value="THAP2"/>
</dbReference>
<dbReference type="GO" id="GO:0003677">
    <property type="term" value="F:DNA binding"/>
    <property type="evidence" value="ECO:0007669"/>
    <property type="project" value="UniProtKB-UniRule"/>
</dbReference>
<sequence>MPSCAAYDCANRDGPDQRRTGVTFHRSRPNIMKQWLANMKRANYVPSKSAVLCSDHFEDFCFDKTGQTTRLRDYAVPTVFKFTKDMKKVRDSCNFILTSHTVRLISVAWFEFVGVPSKRPRRSAESAVPRQITAFPLPMLYLWNKSN</sequence>
<reference evidence="7" key="1">
    <citation type="submission" date="2025-08" db="UniProtKB">
        <authorList>
            <consortium name="Ensembl"/>
        </authorList>
    </citation>
    <scope>IDENTIFICATION</scope>
</reference>
<evidence type="ECO:0000256" key="1">
    <source>
        <dbReference type="ARBA" id="ARBA00022723"/>
    </source>
</evidence>
<keyword evidence="8" id="KW-1185">Reference proteome</keyword>
<evidence type="ECO:0000256" key="2">
    <source>
        <dbReference type="ARBA" id="ARBA00022771"/>
    </source>
</evidence>
<evidence type="ECO:0000256" key="3">
    <source>
        <dbReference type="ARBA" id="ARBA00022833"/>
    </source>
</evidence>
<feature type="domain" description="THAP-type" evidence="6">
    <location>
        <begin position="1"/>
        <end position="80"/>
    </location>
</feature>
<evidence type="ECO:0000256" key="4">
    <source>
        <dbReference type="ARBA" id="ARBA00023125"/>
    </source>
</evidence>
<dbReference type="Proteomes" id="UP000694388">
    <property type="component" value="Unplaced"/>
</dbReference>
<dbReference type="InterPro" id="IPR006612">
    <property type="entry name" value="THAP_Znf"/>
</dbReference>